<name>A0A8J4YCW0_CHIOP</name>
<protein>
    <submittedName>
        <fullName evidence="1">Uncharacterized protein</fullName>
    </submittedName>
</protein>
<sequence>MERVTLVQGLLAPRKDKALKLVASERSVSPSIHRSGNLVECYNRVFNSIRHSRFQLYARNTKHRGASIHDYHMFLMARRARSNRNTIAIVKTPCMPKTYALGPTIRRLYGEASLENLPDVPAHQQDMAGNSRWRFRSKTMDCGVTRSESEVSSQWHLQKDVSTVRLLSHTEGEVHCCV</sequence>
<evidence type="ECO:0000313" key="2">
    <source>
        <dbReference type="Proteomes" id="UP000770661"/>
    </source>
</evidence>
<proteinExistence type="predicted"/>
<keyword evidence="2" id="KW-1185">Reference proteome</keyword>
<dbReference type="EMBL" id="JACEEZ010012705">
    <property type="protein sequence ID" value="KAG0720534.1"/>
    <property type="molecule type" value="Genomic_DNA"/>
</dbReference>
<accession>A0A8J4YCW0</accession>
<evidence type="ECO:0000313" key="1">
    <source>
        <dbReference type="EMBL" id="KAG0720534.1"/>
    </source>
</evidence>
<gene>
    <name evidence="1" type="ORF">GWK47_048323</name>
</gene>
<reference evidence="1" key="1">
    <citation type="submission" date="2020-07" db="EMBL/GenBank/DDBJ databases">
        <title>The High-quality genome of the commercially important snow crab, Chionoecetes opilio.</title>
        <authorList>
            <person name="Jeong J.-H."/>
            <person name="Ryu S."/>
        </authorList>
    </citation>
    <scope>NUCLEOTIDE SEQUENCE</scope>
    <source>
        <strain evidence="1">MADBK_172401_WGS</strain>
        <tissue evidence="1">Digestive gland</tissue>
    </source>
</reference>
<organism evidence="1 2">
    <name type="scientific">Chionoecetes opilio</name>
    <name type="common">Atlantic snow crab</name>
    <name type="synonym">Cancer opilio</name>
    <dbReference type="NCBI Taxonomy" id="41210"/>
    <lineage>
        <taxon>Eukaryota</taxon>
        <taxon>Metazoa</taxon>
        <taxon>Ecdysozoa</taxon>
        <taxon>Arthropoda</taxon>
        <taxon>Crustacea</taxon>
        <taxon>Multicrustacea</taxon>
        <taxon>Malacostraca</taxon>
        <taxon>Eumalacostraca</taxon>
        <taxon>Eucarida</taxon>
        <taxon>Decapoda</taxon>
        <taxon>Pleocyemata</taxon>
        <taxon>Brachyura</taxon>
        <taxon>Eubrachyura</taxon>
        <taxon>Majoidea</taxon>
        <taxon>Majidae</taxon>
        <taxon>Chionoecetes</taxon>
    </lineage>
</organism>
<dbReference type="AlphaFoldDB" id="A0A8J4YCW0"/>
<dbReference type="Proteomes" id="UP000770661">
    <property type="component" value="Unassembled WGS sequence"/>
</dbReference>
<comment type="caution">
    <text evidence="1">The sequence shown here is derived from an EMBL/GenBank/DDBJ whole genome shotgun (WGS) entry which is preliminary data.</text>
</comment>